<reference evidence="1 2" key="1">
    <citation type="submission" date="2018-11" db="EMBL/GenBank/DDBJ databases">
        <authorList>
            <consortium name="Pathogen Informatics"/>
        </authorList>
    </citation>
    <scope>NUCLEOTIDE SEQUENCE [LARGE SCALE GENOMIC DNA]</scope>
</reference>
<evidence type="ECO:0000313" key="1">
    <source>
        <dbReference type="EMBL" id="VDM84196.1"/>
    </source>
</evidence>
<keyword evidence="2" id="KW-1185">Reference proteome</keyword>
<accession>A0A3P7JLB0</accession>
<sequence length="60" mass="7006">MEESNRKLVLLKHQSSIPESVIKAVYPDNPKRPLTITEMVELNMLDPDIIEGHKRLVLYY</sequence>
<evidence type="ECO:0000313" key="2">
    <source>
        <dbReference type="Proteomes" id="UP000270094"/>
    </source>
</evidence>
<gene>
    <name evidence="1" type="ORF">SVUK_LOCUS19194</name>
</gene>
<protein>
    <submittedName>
        <fullName evidence="1">Uncharacterized protein</fullName>
    </submittedName>
</protein>
<organism evidence="1 2">
    <name type="scientific">Strongylus vulgaris</name>
    <name type="common">Blood worm</name>
    <dbReference type="NCBI Taxonomy" id="40348"/>
    <lineage>
        <taxon>Eukaryota</taxon>
        <taxon>Metazoa</taxon>
        <taxon>Ecdysozoa</taxon>
        <taxon>Nematoda</taxon>
        <taxon>Chromadorea</taxon>
        <taxon>Rhabditida</taxon>
        <taxon>Rhabditina</taxon>
        <taxon>Rhabditomorpha</taxon>
        <taxon>Strongyloidea</taxon>
        <taxon>Strongylidae</taxon>
        <taxon>Strongylus</taxon>
    </lineage>
</organism>
<dbReference type="OrthoDB" id="103454at2759"/>
<dbReference type="AlphaFoldDB" id="A0A3P7JLB0"/>
<dbReference type="Proteomes" id="UP000270094">
    <property type="component" value="Unassembled WGS sequence"/>
</dbReference>
<name>A0A3P7JLB0_STRVU</name>
<dbReference type="EMBL" id="UYYB01128273">
    <property type="protein sequence ID" value="VDM84196.1"/>
    <property type="molecule type" value="Genomic_DNA"/>
</dbReference>
<proteinExistence type="predicted"/>